<keyword evidence="1" id="KW-1133">Transmembrane helix</keyword>
<keyword evidence="4" id="KW-1185">Reference proteome</keyword>
<name>A0ABQ5YIL6_9NEIS</name>
<dbReference type="Gene3D" id="1.25.40.10">
    <property type="entry name" value="Tetratricopeptide repeat domain"/>
    <property type="match status" value="1"/>
</dbReference>
<evidence type="ECO:0000313" key="4">
    <source>
        <dbReference type="Proteomes" id="UP001156706"/>
    </source>
</evidence>
<proteinExistence type="predicted"/>
<reference evidence="4" key="1">
    <citation type="journal article" date="2019" name="Int. J. Syst. Evol. Microbiol.">
        <title>The Global Catalogue of Microorganisms (GCM) 10K type strain sequencing project: providing services to taxonomists for standard genome sequencing and annotation.</title>
        <authorList>
            <consortium name="The Broad Institute Genomics Platform"/>
            <consortium name="The Broad Institute Genome Sequencing Center for Infectious Disease"/>
            <person name="Wu L."/>
            <person name="Ma J."/>
        </authorList>
    </citation>
    <scope>NUCLEOTIDE SEQUENCE [LARGE SCALE GENOMIC DNA]</scope>
    <source>
        <strain evidence="4">NBRC 110044</strain>
    </source>
</reference>
<evidence type="ECO:0000313" key="3">
    <source>
        <dbReference type="EMBL" id="GLR13774.1"/>
    </source>
</evidence>
<dbReference type="InterPro" id="IPR057306">
    <property type="entry name" value="B-barrel_PelB_C"/>
</dbReference>
<organism evidence="3 4">
    <name type="scientific">Chitinimonas prasina</name>
    <dbReference type="NCBI Taxonomy" id="1434937"/>
    <lineage>
        <taxon>Bacteria</taxon>
        <taxon>Pseudomonadati</taxon>
        <taxon>Pseudomonadota</taxon>
        <taxon>Betaproteobacteria</taxon>
        <taxon>Neisseriales</taxon>
        <taxon>Chitinibacteraceae</taxon>
        <taxon>Chitinimonas</taxon>
    </lineage>
</organism>
<feature type="transmembrane region" description="Helical" evidence="1">
    <location>
        <begin position="22"/>
        <end position="43"/>
    </location>
</feature>
<dbReference type="RefSeq" id="WP_284196860.1">
    <property type="nucleotide sequence ID" value="NZ_BSOG01000002.1"/>
</dbReference>
<dbReference type="InterPro" id="IPR011990">
    <property type="entry name" value="TPR-like_helical_dom_sf"/>
</dbReference>
<dbReference type="Proteomes" id="UP001156706">
    <property type="component" value="Unassembled WGS sequence"/>
</dbReference>
<keyword evidence="1" id="KW-0812">Transmembrane</keyword>
<feature type="domain" description="PelB C-terminal" evidence="2">
    <location>
        <begin position="958"/>
        <end position="1274"/>
    </location>
</feature>
<dbReference type="EMBL" id="BSOG01000002">
    <property type="protein sequence ID" value="GLR13774.1"/>
    <property type="molecule type" value="Genomic_DNA"/>
</dbReference>
<sequence>MNKADTPAGLLDERKQLPRQRLFPPSTVLALAAGATAALALIFPKGRELSEIAAQARTDALSLQYLRNLVRASPRDIELQLVLAEQEMVLGNFSVARSIAESLRERHDAEWQQRIDLLLLKVAQRDRALGRHTVSRYRALEREIQTLVIRLIEHGPIDRQLLEALKPELMRPLTGGGLLYKLQQHLARQNQLRADELEEFAALSLSQGNYRAASGFRMLALKRSGSQTERRRLFLAAVRDLQSGGLYDRAGELLAEPPTNLGEQGSYWAELAKISLSVGKPALAERYMKRALKMAMQEYLQQYRGSLAGLGEPAYPGSFMLVANTAATEPLFPPLNGKPPALPFDEDLYRLGYDVFLANRNVNDAYLLAQAAVRARPEDMAWRRRLAQVARWVSRPDEALEHWLAAARLGDAAAWAQVEELTPLTQDEDLRVAALQAMIKGGRGTELRLEELINSYDAQGKPESAIAFLDQLYREKREARYLLRLADFQQHIGDRTAEAATLQRLVADQGMTPALALRLAKTQIALRQMEQAFATLRDSDKQGASDAYWQLFAELANLLQKEDDARAAYKRLIAAEKPSQRDLAAYYYLTWRQDPAEAARAAELAWRHYNDAQLFMALLNLEAAALRWQTLAQRLDAMTPAQRQLFSQNAQFYALSAQARLQNGQPESALLNSKIALSLAPGDNDIRSGLIWLLLDMRQYDELQGYAHAWRNEAMRGGAMAQAVGSAFLQLGQPRIARAIFRAELQRMRRNRTEPSRNWLETYADAQEQSGYPQLSRAIHRYLWQQLLQEARKHPNRFVQVPQNLIDAARLALSETTGDRQTPFLQLLLAAPSNQQGDTLARAEILASWLNSRDQPLSARYFLLRRKAQKLATPDYLRLNTALANEDTAELARLLGRGGVPGGEGGAGAAMPIYDRIYGARMLDDHGRELGWAAEGLRYRDRDPILHQLLTEAYFPDAHQVAGGIEASERGVLHTVSWIGKTQLALNRHHSLSTLSEDRKQQVQDGTLINIPPHDRSASLGWRYQGEKLDLAIEGGRRYGFDTFYTGKLETGWQVDGHLGLRAGAHYGQATSDAATLIVAGKRDGGSLGLDWKIGRREYLRLDYGDWRYRAQRGEYFGSGKVLEAELGHRFRLDEPDINLRLTASRGRYKADGEVPLRYLYLLPGAVTDFSETGDPRPYLASFMPQSNTQYGVAFGYNETGREPYRQAWAPHATLALSHNTVSGSGYDVRIGMGGSLFGALPGGVDRLRFELVQASGTRSQPNEQTRSVVVSWQYWFDKLPR</sequence>
<dbReference type="Pfam" id="PF13429">
    <property type="entry name" value="TPR_15"/>
    <property type="match status" value="1"/>
</dbReference>
<evidence type="ECO:0000259" key="2">
    <source>
        <dbReference type="Pfam" id="PF24604"/>
    </source>
</evidence>
<keyword evidence="1" id="KW-0472">Membrane</keyword>
<gene>
    <name evidence="3" type="primary">pelB</name>
    <name evidence="3" type="ORF">GCM10007907_25640</name>
</gene>
<dbReference type="Pfam" id="PF24604">
    <property type="entry name" value="B-barrel_PelB_C"/>
    <property type="match status" value="1"/>
</dbReference>
<comment type="caution">
    <text evidence="3">The sequence shown here is derived from an EMBL/GenBank/DDBJ whole genome shotgun (WGS) entry which is preliminary data.</text>
</comment>
<accession>A0ABQ5YIL6</accession>
<protein>
    <submittedName>
        <fullName evidence="3">Pellicle/biofilm biosynthesis protein PelB</fullName>
    </submittedName>
</protein>
<evidence type="ECO:0000256" key="1">
    <source>
        <dbReference type="SAM" id="Phobius"/>
    </source>
</evidence>